<sequence>MKKDYLRAGLLVLLVLLVVSCGGTKKSAETTSETTVEHPLEETLVEESKQVETFTEDTVALALAEQEIEALRKTILDNLRSWGNDVDYEKLIPEYNDLIEQNKRRLPFKFAVGSTDKNRAKVIWVEDDQNVQVKPSDFTHCIIAGKVFEVKFIRKQEGKESEDGEYSVDNEEGYLYEITGGKIVPGNTGATVLMCSKEFVSAHTFIPTKYESGSHEDTPPRYTDGQLRDLELIKTAIKQRYEQGIETFSVRSVSEDGKIRSYSLMINMKSPVVLGLTVISDDGKLLFGEDFAVKDEMSTWRAGDGGHYEGHSLIFAFRDKGGTLNLFFISQGPEGANYFTMYQRGDRLIQHAYMASESFSY</sequence>
<dbReference type="OrthoDB" id="705006at2"/>
<organism evidence="1 2">
    <name type="scientific">Porphyromonas cangingivalis</name>
    <dbReference type="NCBI Taxonomy" id="36874"/>
    <lineage>
        <taxon>Bacteria</taxon>
        <taxon>Pseudomonadati</taxon>
        <taxon>Bacteroidota</taxon>
        <taxon>Bacteroidia</taxon>
        <taxon>Bacteroidales</taxon>
        <taxon>Porphyromonadaceae</taxon>
        <taxon>Porphyromonas</taxon>
    </lineage>
</organism>
<keyword evidence="2" id="KW-1185">Reference proteome</keyword>
<dbReference type="EMBL" id="JQJD01000043">
    <property type="protein sequence ID" value="KGN80274.1"/>
    <property type="molecule type" value="Genomic_DNA"/>
</dbReference>
<evidence type="ECO:0000313" key="1">
    <source>
        <dbReference type="EMBL" id="KGN80274.1"/>
    </source>
</evidence>
<dbReference type="RefSeq" id="WP_036851784.1">
    <property type="nucleotide sequence ID" value="NZ_JQJD01000043.1"/>
</dbReference>
<gene>
    <name evidence="1" type="ORF">HQ35_06185</name>
</gene>
<name>A0A0A2EVD6_PORCN</name>
<dbReference type="Proteomes" id="UP000030125">
    <property type="component" value="Unassembled WGS sequence"/>
</dbReference>
<protein>
    <recommendedName>
        <fullName evidence="3">Lipoprotein</fullName>
    </recommendedName>
</protein>
<evidence type="ECO:0000313" key="2">
    <source>
        <dbReference type="Proteomes" id="UP000030125"/>
    </source>
</evidence>
<comment type="caution">
    <text evidence="1">The sequence shown here is derived from an EMBL/GenBank/DDBJ whole genome shotgun (WGS) entry which is preliminary data.</text>
</comment>
<dbReference type="AlphaFoldDB" id="A0A0A2EVD6"/>
<evidence type="ECO:0008006" key="3">
    <source>
        <dbReference type="Google" id="ProtNLM"/>
    </source>
</evidence>
<dbReference type="PROSITE" id="PS51257">
    <property type="entry name" value="PROKAR_LIPOPROTEIN"/>
    <property type="match status" value="1"/>
</dbReference>
<reference evidence="1 2" key="1">
    <citation type="submission" date="2014-08" db="EMBL/GenBank/DDBJ databases">
        <title>Porphyromonas cangingivalis strain:COT-109_OH1386 Genome sequencing.</title>
        <authorList>
            <person name="Wallis C."/>
            <person name="Deusch O."/>
            <person name="O'Flynn C."/>
            <person name="Davis I."/>
            <person name="Jospin G."/>
            <person name="Darling A.E."/>
            <person name="Coil D.A."/>
            <person name="Alexiev A."/>
            <person name="Horsfall A."/>
            <person name="Kirkwood N."/>
            <person name="Harris S."/>
            <person name="Eisen J.A."/>
        </authorList>
    </citation>
    <scope>NUCLEOTIDE SEQUENCE [LARGE SCALE GENOMIC DNA]</scope>
    <source>
        <strain evidence="2">COT-109 OH1386</strain>
    </source>
</reference>
<accession>A0A0A2EVD6</accession>
<proteinExistence type="predicted"/>